<dbReference type="AlphaFoldDB" id="A0AAN9EZP6"/>
<name>A0AAN9EZP6_CLITE</name>
<sequence>MGYTPCKAVFDRRIHPIIDRTKENVKFFLFKTRKPHFSNPTRISHPKRVNEGGFSLIHSFLLSVSLSPVRPFETSET</sequence>
<reference evidence="1 2" key="1">
    <citation type="submission" date="2024-01" db="EMBL/GenBank/DDBJ databases">
        <title>The genomes of 5 underutilized Papilionoideae crops provide insights into root nodulation and disease resistance.</title>
        <authorList>
            <person name="Yuan L."/>
        </authorList>
    </citation>
    <scope>NUCLEOTIDE SEQUENCE [LARGE SCALE GENOMIC DNA]</scope>
    <source>
        <strain evidence="1">LY-2023</strain>
        <tissue evidence="1">Leaf</tissue>
    </source>
</reference>
<protein>
    <submittedName>
        <fullName evidence="1">Uncharacterized protein</fullName>
    </submittedName>
</protein>
<proteinExistence type="predicted"/>
<comment type="caution">
    <text evidence="1">The sequence shown here is derived from an EMBL/GenBank/DDBJ whole genome shotgun (WGS) entry which is preliminary data.</text>
</comment>
<keyword evidence="2" id="KW-1185">Reference proteome</keyword>
<evidence type="ECO:0000313" key="2">
    <source>
        <dbReference type="Proteomes" id="UP001359559"/>
    </source>
</evidence>
<accession>A0AAN9EZP6</accession>
<evidence type="ECO:0000313" key="1">
    <source>
        <dbReference type="EMBL" id="KAK7265576.1"/>
    </source>
</evidence>
<gene>
    <name evidence="1" type="ORF">RJT34_33197</name>
</gene>
<dbReference type="EMBL" id="JAYKXN010000008">
    <property type="protein sequence ID" value="KAK7265576.1"/>
    <property type="molecule type" value="Genomic_DNA"/>
</dbReference>
<organism evidence="1 2">
    <name type="scientific">Clitoria ternatea</name>
    <name type="common">Butterfly pea</name>
    <dbReference type="NCBI Taxonomy" id="43366"/>
    <lineage>
        <taxon>Eukaryota</taxon>
        <taxon>Viridiplantae</taxon>
        <taxon>Streptophyta</taxon>
        <taxon>Embryophyta</taxon>
        <taxon>Tracheophyta</taxon>
        <taxon>Spermatophyta</taxon>
        <taxon>Magnoliopsida</taxon>
        <taxon>eudicotyledons</taxon>
        <taxon>Gunneridae</taxon>
        <taxon>Pentapetalae</taxon>
        <taxon>rosids</taxon>
        <taxon>fabids</taxon>
        <taxon>Fabales</taxon>
        <taxon>Fabaceae</taxon>
        <taxon>Papilionoideae</taxon>
        <taxon>50 kb inversion clade</taxon>
        <taxon>NPAAA clade</taxon>
        <taxon>indigoferoid/millettioid clade</taxon>
        <taxon>Phaseoleae</taxon>
        <taxon>Clitoria</taxon>
    </lineage>
</organism>
<dbReference type="Proteomes" id="UP001359559">
    <property type="component" value="Unassembled WGS sequence"/>
</dbReference>